<evidence type="ECO:0000313" key="7">
    <source>
        <dbReference type="Proteomes" id="UP000013009"/>
    </source>
</evidence>
<dbReference type="GO" id="GO:0003700">
    <property type="term" value="F:DNA-binding transcription factor activity"/>
    <property type="evidence" value="ECO:0007669"/>
    <property type="project" value="InterPro"/>
</dbReference>
<dbReference type="Pfam" id="PF12833">
    <property type="entry name" value="HTH_18"/>
    <property type="match status" value="1"/>
</dbReference>
<dbReference type="EMBL" id="APRZ01000011">
    <property type="protein sequence ID" value="ENX35576.1"/>
    <property type="molecule type" value="Genomic_DNA"/>
</dbReference>
<dbReference type="Gene3D" id="1.10.10.60">
    <property type="entry name" value="Homeodomain-like"/>
    <property type="match status" value="2"/>
</dbReference>
<dbReference type="InterPro" id="IPR018060">
    <property type="entry name" value="HTH_AraC"/>
</dbReference>
<dbReference type="PANTHER" id="PTHR11019:SF199">
    <property type="entry name" value="HTH-TYPE TRANSCRIPTIONAL REGULATOR NIMR"/>
    <property type="match status" value="1"/>
</dbReference>
<dbReference type="InterPro" id="IPR009057">
    <property type="entry name" value="Homeodomain-like_sf"/>
</dbReference>
<gene>
    <name evidence="6" type="ORF">F889_01245</name>
</gene>
<dbReference type="SUPFAM" id="SSF51182">
    <property type="entry name" value="RmlC-like cupins"/>
    <property type="match status" value="1"/>
</dbReference>
<dbReference type="PROSITE" id="PS01124">
    <property type="entry name" value="HTH_ARAC_FAMILY_2"/>
    <property type="match status" value="1"/>
</dbReference>
<dbReference type="FunFam" id="1.10.10.60:FF:000132">
    <property type="entry name" value="AraC family transcriptional regulator"/>
    <property type="match status" value="1"/>
</dbReference>
<dbReference type="SUPFAM" id="SSF46689">
    <property type="entry name" value="Homeodomain-like"/>
    <property type="match status" value="1"/>
</dbReference>
<keyword evidence="7" id="KW-1185">Reference proteome</keyword>
<protein>
    <recommendedName>
        <fullName evidence="5">HTH araC/xylS-type domain-containing protein</fullName>
    </recommendedName>
</protein>
<evidence type="ECO:0000259" key="5">
    <source>
        <dbReference type="PROSITE" id="PS01124"/>
    </source>
</evidence>
<comment type="caution">
    <text evidence="6">The sequence shown here is derived from an EMBL/GenBank/DDBJ whole genome shotgun (WGS) entry which is preliminary data.</text>
</comment>
<organism evidence="6 7">
    <name type="scientific">Acinetobacter colistiniresistens</name>
    <dbReference type="NCBI Taxonomy" id="280145"/>
    <lineage>
        <taxon>Bacteria</taxon>
        <taxon>Pseudomonadati</taxon>
        <taxon>Pseudomonadota</taxon>
        <taxon>Gammaproteobacteria</taxon>
        <taxon>Moraxellales</taxon>
        <taxon>Moraxellaceae</taxon>
        <taxon>Acinetobacter</taxon>
    </lineage>
</organism>
<dbReference type="HOGENOM" id="CLU_000445_87_0_6"/>
<keyword evidence="4" id="KW-0804">Transcription</keyword>
<accession>N9QZW6</accession>
<dbReference type="SMART" id="SM00342">
    <property type="entry name" value="HTH_ARAC"/>
    <property type="match status" value="1"/>
</dbReference>
<evidence type="ECO:0000256" key="4">
    <source>
        <dbReference type="ARBA" id="ARBA00023163"/>
    </source>
</evidence>
<evidence type="ECO:0000256" key="1">
    <source>
        <dbReference type="ARBA" id="ARBA00022491"/>
    </source>
</evidence>
<evidence type="ECO:0000256" key="2">
    <source>
        <dbReference type="ARBA" id="ARBA00023015"/>
    </source>
</evidence>
<dbReference type="PANTHER" id="PTHR11019">
    <property type="entry name" value="HTH-TYPE TRANSCRIPTIONAL REGULATOR NIMR"/>
    <property type="match status" value="1"/>
</dbReference>
<dbReference type="AlphaFoldDB" id="N9QZW6"/>
<evidence type="ECO:0000313" key="6">
    <source>
        <dbReference type="EMBL" id="ENX35576.1"/>
    </source>
</evidence>
<dbReference type="InterPro" id="IPR011051">
    <property type="entry name" value="RmlC_Cupin_sf"/>
</dbReference>
<dbReference type="RefSeq" id="WP_005271708.1">
    <property type="nucleotide sequence ID" value="NZ_KB850194.1"/>
</dbReference>
<keyword evidence="2" id="KW-0805">Transcription regulation</keyword>
<dbReference type="Proteomes" id="UP000013009">
    <property type="component" value="Unassembled WGS sequence"/>
</dbReference>
<reference evidence="6 7" key="1">
    <citation type="submission" date="2013-02" db="EMBL/GenBank/DDBJ databases">
        <title>The Genome Sequence of Acinetobacter sp. NIPH 1859.</title>
        <authorList>
            <consortium name="The Broad Institute Genome Sequencing Platform"/>
            <consortium name="The Broad Institute Genome Sequencing Center for Infectious Disease"/>
            <person name="Cerqueira G."/>
            <person name="Feldgarden M."/>
            <person name="Courvalin P."/>
            <person name="Perichon B."/>
            <person name="Grillot-Courvalin C."/>
            <person name="Clermont D."/>
            <person name="Rocha E."/>
            <person name="Yoon E.-J."/>
            <person name="Nemec A."/>
            <person name="Walker B."/>
            <person name="Young S.K."/>
            <person name="Zeng Q."/>
            <person name="Gargeya S."/>
            <person name="Fitzgerald M."/>
            <person name="Haas B."/>
            <person name="Abouelleil A."/>
            <person name="Alvarado L."/>
            <person name="Arachchi H.M."/>
            <person name="Berlin A.M."/>
            <person name="Chapman S.B."/>
            <person name="Dewar J."/>
            <person name="Goldberg J."/>
            <person name="Griggs A."/>
            <person name="Gujja S."/>
            <person name="Hansen M."/>
            <person name="Howarth C."/>
            <person name="Imamovic A."/>
            <person name="Larimer J."/>
            <person name="McCowan C."/>
            <person name="Murphy C."/>
            <person name="Neiman D."/>
            <person name="Pearson M."/>
            <person name="Priest M."/>
            <person name="Roberts A."/>
            <person name="Saif S."/>
            <person name="Shea T."/>
            <person name="Sisk P."/>
            <person name="Sykes S."/>
            <person name="Wortman J."/>
            <person name="Nusbaum C."/>
            <person name="Birren B."/>
        </authorList>
    </citation>
    <scope>NUCLEOTIDE SEQUENCE [LARGE SCALE GENOMIC DNA]</scope>
    <source>
        <strain evidence="6 7">NIPH 1859</strain>
    </source>
</reference>
<proteinExistence type="predicted"/>
<feature type="domain" description="HTH araC/xylS-type" evidence="5">
    <location>
        <begin position="156"/>
        <end position="257"/>
    </location>
</feature>
<sequence length="266" mass="30214">MVINKLQDIHASTLMNDPVTVLKVTADVPDWELGLHQHDYGQLMATQSGLITISTVTGIWVVPPKTAIWIPPNISHSSTGIGLSSCFMVFTQKNLFDHSECHVIQVSDFLNSLFLRTEEIKPNFTPHSAEARLMQVLVDEIISAPQQSQYLPLPSDKRLKMITDSLLHQPEQKTSLAQWAKQCGMSERSLTRTFKGEMKLSLNHWRRRLHITLALQKLNDGRSITYIANELGYVSDSSFITMFKKAMKSSPKKFYSERQIKLDDQT</sequence>
<evidence type="ECO:0000256" key="3">
    <source>
        <dbReference type="ARBA" id="ARBA00023125"/>
    </source>
</evidence>
<dbReference type="PATRIC" id="fig|1217695.3.peg.1211"/>
<dbReference type="GO" id="GO:0043565">
    <property type="term" value="F:sequence-specific DNA binding"/>
    <property type="evidence" value="ECO:0007669"/>
    <property type="project" value="InterPro"/>
</dbReference>
<keyword evidence="1" id="KW-0678">Repressor</keyword>
<name>N9QZW6_9GAMM</name>
<keyword evidence="3" id="KW-0238">DNA-binding</keyword>